<accession>A0AA47E330</accession>
<evidence type="ECO:0000259" key="1">
    <source>
        <dbReference type="Pfam" id="PF08239"/>
    </source>
</evidence>
<dbReference type="Gene3D" id="2.30.30.40">
    <property type="entry name" value="SH3 Domains"/>
    <property type="match status" value="1"/>
</dbReference>
<dbReference type="Pfam" id="PF08239">
    <property type="entry name" value="SH3_3"/>
    <property type="match status" value="1"/>
</dbReference>
<dbReference type="EMBL" id="CP113257">
    <property type="protein sequence ID" value="WAE53270.1"/>
    <property type="molecule type" value="Genomic_DNA"/>
</dbReference>
<organism evidence="2 3">
    <name type="scientific">Stutzerimonas frequens</name>
    <dbReference type="NCBI Taxonomy" id="2968969"/>
    <lineage>
        <taxon>Bacteria</taxon>
        <taxon>Pseudomonadati</taxon>
        <taxon>Pseudomonadota</taxon>
        <taxon>Gammaproteobacteria</taxon>
        <taxon>Pseudomonadales</taxon>
        <taxon>Pseudomonadaceae</taxon>
        <taxon>Stutzerimonas</taxon>
    </lineage>
</organism>
<evidence type="ECO:0000313" key="2">
    <source>
        <dbReference type="EMBL" id="WAE53270.1"/>
    </source>
</evidence>
<dbReference type="Proteomes" id="UP001164632">
    <property type="component" value="Chromosome"/>
</dbReference>
<feature type="domain" description="SH3b" evidence="1">
    <location>
        <begin position="311"/>
        <end position="363"/>
    </location>
</feature>
<dbReference type="InterPro" id="IPR003646">
    <property type="entry name" value="SH3-like_bac-type"/>
</dbReference>
<gene>
    <name evidence="2" type="ORF">OSV15_03465</name>
</gene>
<reference evidence="2" key="1">
    <citation type="submission" date="2022-11" db="EMBL/GenBank/DDBJ databases">
        <title>Genomic of Pseudomonas TF18.</title>
        <authorList>
            <person name="Liu T."/>
        </authorList>
    </citation>
    <scope>NUCLEOTIDE SEQUENCE</scope>
    <source>
        <strain evidence="2">TF18</strain>
    </source>
</reference>
<sequence length="373" mass="40751">MSNDRDQSHLSNQIREQIESLENRSDLLAIRDRILTMNESPALIELAEQLKAASSGAYLASVSEQLRSAYESPSLASLIEQAKNRQEGGRLYSELLDVLRFSDPPTSILDLVGQKKTASSLARLAASVADVFTSPSVMAAVELAQEIDQQLLSLGSSSLYVKAQTILEQVGQGSPLVELLASKEGDRSRRKVGRLIEAGGIAMAHAYASGDAEVTKGNRNLDAEIAQQLKRGAPPETLSLDARRRALDVVIVLYIFWEVLLRIAATEQVYQQFTSRLEAAGAPIEVREVIQATPEEERLLLAHLRVVNRNGTTLRAEPTTQSDSLASLPLGTPVEVLEGGTKAWVHVLVDHFGEEKKGWIYRSLTTPIPKPRG</sequence>
<dbReference type="AlphaFoldDB" id="A0AA47E330"/>
<dbReference type="RefSeq" id="WP_267932113.1">
    <property type="nucleotide sequence ID" value="NZ_CP113257.1"/>
</dbReference>
<proteinExistence type="predicted"/>
<protein>
    <submittedName>
        <fullName evidence="2">SH3 domain-containing protein</fullName>
    </submittedName>
</protein>
<name>A0AA47E330_9GAMM</name>
<evidence type="ECO:0000313" key="3">
    <source>
        <dbReference type="Proteomes" id="UP001164632"/>
    </source>
</evidence>